<accession>A0ABN6M1P5</accession>
<name>A0ABN6M1P5_9BACT</name>
<evidence type="ECO:0000313" key="2">
    <source>
        <dbReference type="Proteomes" id="UP000830055"/>
    </source>
</evidence>
<gene>
    <name evidence="1" type="ORF">DPPLL_11730</name>
</gene>
<evidence type="ECO:0000313" key="1">
    <source>
        <dbReference type="EMBL" id="BDD86808.1"/>
    </source>
</evidence>
<sequence length="105" mass="11558">MSCKKAREALQHKGASIEVVVDAKKNAIGAEAAWQRLATAAEVHVASGRNVVSYRPQPDNKDDLLSKAVGRSGNLRAPTLLVGEHLLIGYNDALYERFLEKLRKY</sequence>
<keyword evidence="2" id="KW-1185">Reference proteome</keyword>
<dbReference type="NCBIfam" id="NF041106">
    <property type="entry name" value="ArsC_rel_Se_1"/>
    <property type="match status" value="1"/>
</dbReference>
<dbReference type="Proteomes" id="UP000830055">
    <property type="component" value="Chromosome"/>
</dbReference>
<proteinExistence type="predicted"/>
<evidence type="ECO:0008006" key="3">
    <source>
        <dbReference type="Google" id="ProtNLM"/>
    </source>
</evidence>
<protein>
    <recommendedName>
        <fullName evidence="3">Glutaredoxin</fullName>
    </recommendedName>
</protein>
<dbReference type="EMBL" id="AP025516">
    <property type="protein sequence ID" value="BDD86808.1"/>
    <property type="molecule type" value="Genomic_DNA"/>
</dbReference>
<reference evidence="1 2" key="1">
    <citation type="submission" date="2022-01" db="EMBL/GenBank/DDBJ databases">
        <title>Desulfofustis limnae sp. nov., a novel mesophilic sulfate-reducing bacterium isolated from marsh soil.</title>
        <authorList>
            <person name="Watanabe M."/>
            <person name="Takahashi A."/>
            <person name="Kojima H."/>
            <person name="Fukui M."/>
        </authorList>
    </citation>
    <scope>NUCLEOTIDE SEQUENCE [LARGE SCALE GENOMIC DNA]</scope>
    <source>
        <strain evidence="1 2">PPLL</strain>
    </source>
</reference>
<organism evidence="1 2">
    <name type="scientific">Desulfofustis limnaeus</name>
    <dbReference type="NCBI Taxonomy" id="2740163"/>
    <lineage>
        <taxon>Bacteria</taxon>
        <taxon>Pseudomonadati</taxon>
        <taxon>Thermodesulfobacteriota</taxon>
        <taxon>Desulfobulbia</taxon>
        <taxon>Desulfobulbales</taxon>
        <taxon>Desulfocapsaceae</taxon>
        <taxon>Desulfofustis</taxon>
    </lineage>
</organism>
<dbReference type="RefSeq" id="WP_284153879.1">
    <property type="nucleotide sequence ID" value="NZ_AP025516.1"/>
</dbReference>